<organism evidence="3 4">
    <name type="scientific">Tepidimonas alkaliphilus</name>
    <dbReference type="NCBI Taxonomy" id="2588942"/>
    <lineage>
        <taxon>Bacteria</taxon>
        <taxon>Pseudomonadati</taxon>
        <taxon>Pseudomonadota</taxon>
        <taxon>Betaproteobacteria</taxon>
        <taxon>Burkholderiales</taxon>
        <taxon>Tepidimonas</taxon>
    </lineage>
</organism>
<dbReference type="EMBL" id="VJNB01000001">
    <property type="protein sequence ID" value="TSE21566.1"/>
    <property type="molecule type" value="Genomic_DNA"/>
</dbReference>
<feature type="region of interest" description="Disordered" evidence="1">
    <location>
        <begin position="152"/>
        <end position="230"/>
    </location>
</feature>
<keyword evidence="4" id="KW-1185">Reference proteome</keyword>
<feature type="compositionally biased region" description="Low complexity" evidence="1">
    <location>
        <begin position="172"/>
        <end position="205"/>
    </location>
</feature>
<feature type="compositionally biased region" description="Low complexity" evidence="1">
    <location>
        <begin position="217"/>
        <end position="230"/>
    </location>
</feature>
<dbReference type="PANTHER" id="PTHR34475:SF1">
    <property type="entry name" value="CYTOSKELETON PROTEIN RODZ"/>
    <property type="match status" value="1"/>
</dbReference>
<name>A0A554WDC4_9BURK</name>
<evidence type="ECO:0000259" key="2">
    <source>
        <dbReference type="PROSITE" id="PS50943"/>
    </source>
</evidence>
<dbReference type="SMART" id="SM00530">
    <property type="entry name" value="HTH_XRE"/>
    <property type="match status" value="1"/>
</dbReference>
<evidence type="ECO:0000313" key="3">
    <source>
        <dbReference type="EMBL" id="TSE21566.1"/>
    </source>
</evidence>
<dbReference type="Proteomes" id="UP000315736">
    <property type="component" value="Unassembled WGS sequence"/>
</dbReference>
<dbReference type="InterPro" id="IPR010982">
    <property type="entry name" value="Lambda_DNA-bd_dom_sf"/>
</dbReference>
<feature type="compositionally biased region" description="Polar residues" evidence="1">
    <location>
        <begin position="153"/>
        <end position="169"/>
    </location>
</feature>
<dbReference type="GO" id="GO:0003677">
    <property type="term" value="F:DNA binding"/>
    <property type="evidence" value="ECO:0007669"/>
    <property type="project" value="InterPro"/>
</dbReference>
<comment type="caution">
    <text evidence="3">The sequence shown here is derived from an EMBL/GenBank/DDBJ whole genome shotgun (WGS) entry which is preliminary data.</text>
</comment>
<reference evidence="3 4" key="1">
    <citation type="submission" date="2019-07" db="EMBL/GenBank/DDBJ databases">
        <title>Tepidimonas alkaliphilus YIM 72238 draft genome.</title>
        <authorList>
            <person name="Da Costa M.S."/>
            <person name="Froufe H.J.C."/>
            <person name="Egas C."/>
            <person name="Albuquerque L."/>
        </authorList>
    </citation>
    <scope>NUCLEOTIDE SEQUENCE [LARGE SCALE GENOMIC DNA]</scope>
    <source>
        <strain evidence="3 4">YIM 72238</strain>
    </source>
</reference>
<protein>
    <submittedName>
        <fullName evidence="3">Cytoskeleton protein RodZ</fullName>
    </submittedName>
</protein>
<evidence type="ECO:0000313" key="4">
    <source>
        <dbReference type="Proteomes" id="UP000315736"/>
    </source>
</evidence>
<gene>
    <name evidence="3" type="primary">rodZ</name>
    <name evidence="3" type="ORF">Talka_00241</name>
</gene>
<dbReference type="Pfam" id="PF13413">
    <property type="entry name" value="HTH_25"/>
    <property type="match status" value="1"/>
</dbReference>
<dbReference type="InterPro" id="IPR001387">
    <property type="entry name" value="Cro/C1-type_HTH"/>
</dbReference>
<feature type="region of interest" description="Disordered" evidence="1">
    <location>
        <begin position="90"/>
        <end position="116"/>
    </location>
</feature>
<dbReference type="CDD" id="cd00093">
    <property type="entry name" value="HTH_XRE"/>
    <property type="match status" value="1"/>
</dbReference>
<dbReference type="Pfam" id="PF13464">
    <property type="entry name" value="RodZ_C"/>
    <property type="match status" value="1"/>
</dbReference>
<dbReference type="Gene3D" id="1.10.260.40">
    <property type="entry name" value="lambda repressor-like DNA-binding domains"/>
    <property type="match status" value="1"/>
</dbReference>
<dbReference type="OrthoDB" id="5293433at2"/>
<sequence length="326" mass="32959">MSSGPSAETVATAYLDAGTRLRQAREQAGVPIEALAATLKVPVQRLQALEAGAYEALPDATFTRALALSVCRALKIEPAPVLAALPSGEAPRLTPSSGDLGAPMPRKEAAPAFANPPAARRRRWPWALAAGLLVAALLVGLWPDEEGAWLALSPSSEPEGSTDLSSSGGQDPAPALAAALPPAKQDQGRQSASSAGGSVGTSAPATPSGQAVSVTTPAADGPGAAAQAAPGSASVQTAAVPAPTQSGGGGALVLRTSATSWIQVTGSSGRVWLQRNVQPGETLRFDDDLPLAVVVGRADATTVEVRGRPLDLTLMARNNVARFEVR</sequence>
<dbReference type="InterPro" id="IPR050400">
    <property type="entry name" value="Bact_Cytoskel_RodZ"/>
</dbReference>
<dbReference type="InterPro" id="IPR025194">
    <property type="entry name" value="RodZ-like_C"/>
</dbReference>
<dbReference type="SUPFAM" id="SSF47413">
    <property type="entry name" value="lambda repressor-like DNA-binding domains"/>
    <property type="match status" value="1"/>
</dbReference>
<feature type="domain" description="HTH cro/C1-type" evidence="2">
    <location>
        <begin position="21"/>
        <end position="81"/>
    </location>
</feature>
<evidence type="ECO:0000256" key="1">
    <source>
        <dbReference type="SAM" id="MobiDB-lite"/>
    </source>
</evidence>
<dbReference type="PANTHER" id="PTHR34475">
    <property type="match status" value="1"/>
</dbReference>
<dbReference type="AlphaFoldDB" id="A0A554WDC4"/>
<proteinExistence type="predicted"/>
<feature type="compositionally biased region" description="Polar residues" evidence="1">
    <location>
        <begin position="207"/>
        <end position="216"/>
    </location>
</feature>
<accession>A0A554WDC4</accession>
<dbReference type="PROSITE" id="PS50943">
    <property type="entry name" value="HTH_CROC1"/>
    <property type="match status" value="1"/>
</dbReference>